<protein>
    <submittedName>
        <fullName evidence="4">Glycosyltransferase</fullName>
    </submittedName>
</protein>
<comment type="caution">
    <text evidence="4">The sequence shown here is derived from an EMBL/GenBank/DDBJ whole genome shotgun (WGS) entry which is preliminary data.</text>
</comment>
<feature type="transmembrane region" description="Helical" evidence="2">
    <location>
        <begin position="290"/>
        <end position="306"/>
    </location>
</feature>
<feature type="transmembrane region" description="Helical" evidence="2">
    <location>
        <begin position="327"/>
        <end position="344"/>
    </location>
</feature>
<dbReference type="SUPFAM" id="SSF53448">
    <property type="entry name" value="Nucleotide-diphospho-sugar transferases"/>
    <property type="match status" value="1"/>
</dbReference>
<feature type="domain" description="Glycosyltransferase 2-like" evidence="3">
    <location>
        <begin position="24"/>
        <end position="153"/>
    </location>
</feature>
<gene>
    <name evidence="4" type="ORF">D1012_16205</name>
</gene>
<evidence type="ECO:0000313" key="5">
    <source>
        <dbReference type="Proteomes" id="UP000284547"/>
    </source>
</evidence>
<dbReference type="Pfam" id="PF00535">
    <property type="entry name" value="Glycos_transf_2"/>
    <property type="match status" value="1"/>
</dbReference>
<dbReference type="EMBL" id="QWEY01000009">
    <property type="protein sequence ID" value="RGP36323.1"/>
    <property type="molecule type" value="Genomic_DNA"/>
</dbReference>
<organism evidence="4 5">
    <name type="scientific">Pseudotabrizicola alkalilacus</name>
    <dbReference type="NCBI Taxonomy" id="2305252"/>
    <lineage>
        <taxon>Bacteria</taxon>
        <taxon>Pseudomonadati</taxon>
        <taxon>Pseudomonadota</taxon>
        <taxon>Alphaproteobacteria</taxon>
        <taxon>Rhodobacterales</taxon>
        <taxon>Paracoccaceae</taxon>
        <taxon>Pseudotabrizicola</taxon>
    </lineage>
</organism>
<dbReference type="PANTHER" id="PTHR43685:SF3">
    <property type="entry name" value="SLR2126 PROTEIN"/>
    <property type="match status" value="1"/>
</dbReference>
<keyword evidence="4" id="KW-0808">Transferase</keyword>
<evidence type="ECO:0000256" key="1">
    <source>
        <dbReference type="SAM" id="MobiDB-lite"/>
    </source>
</evidence>
<evidence type="ECO:0000313" key="4">
    <source>
        <dbReference type="EMBL" id="RGP36323.1"/>
    </source>
</evidence>
<feature type="transmembrane region" description="Helical" evidence="2">
    <location>
        <begin position="265"/>
        <end position="284"/>
    </location>
</feature>
<dbReference type="AlphaFoldDB" id="A0A411YZS2"/>
<dbReference type="Proteomes" id="UP000284547">
    <property type="component" value="Unassembled WGS sequence"/>
</dbReference>
<dbReference type="InterPro" id="IPR050834">
    <property type="entry name" value="Glycosyltransf_2"/>
</dbReference>
<evidence type="ECO:0000256" key="2">
    <source>
        <dbReference type="SAM" id="Phobius"/>
    </source>
</evidence>
<keyword evidence="2" id="KW-0812">Transmembrane</keyword>
<dbReference type="InterPro" id="IPR029044">
    <property type="entry name" value="Nucleotide-diphossugar_trans"/>
</dbReference>
<accession>A0A411YZS2</accession>
<dbReference type="Gene3D" id="3.90.550.10">
    <property type="entry name" value="Spore Coat Polysaccharide Biosynthesis Protein SpsA, Chain A"/>
    <property type="match status" value="1"/>
</dbReference>
<keyword evidence="5" id="KW-1185">Reference proteome</keyword>
<dbReference type="InterPro" id="IPR001173">
    <property type="entry name" value="Glyco_trans_2-like"/>
</dbReference>
<dbReference type="GO" id="GO:0016740">
    <property type="term" value="F:transferase activity"/>
    <property type="evidence" value="ECO:0007669"/>
    <property type="project" value="UniProtKB-KW"/>
</dbReference>
<name>A0A411YZS2_9RHOB</name>
<reference evidence="4 5" key="1">
    <citation type="submission" date="2018-08" db="EMBL/GenBank/DDBJ databases">
        <title>Flavobacterium tibetense sp. nov., isolated from a wetland YonghuCo on Tibetan Plateau.</title>
        <authorList>
            <person name="Phurbu D."/>
            <person name="Lu H."/>
            <person name="Xing P."/>
        </authorList>
    </citation>
    <scope>NUCLEOTIDE SEQUENCE [LARGE SCALE GENOMIC DNA]</scope>
    <source>
        <strain evidence="4 5">DJC</strain>
    </source>
</reference>
<keyword evidence="2" id="KW-0472">Membrane</keyword>
<feature type="region of interest" description="Disordered" evidence="1">
    <location>
        <begin position="1"/>
        <end position="21"/>
    </location>
</feature>
<dbReference type="PANTHER" id="PTHR43685">
    <property type="entry name" value="GLYCOSYLTRANSFERASE"/>
    <property type="match status" value="1"/>
</dbReference>
<sequence length="349" mass="38845">MRSTDRQSPSEETKMDTETKPDVTIVVPVRNRIGMLNDLLDSLIAQQFPPGQMELIVVDGDSAEPVQETVLAAASRAPFAIRYLKVEEDRGPVSKRNLGVANAKGAIIAFTDSDCRATPGWLQALTAPMADPAVGFVSGPVTYKPEQPKTFFSKLTAETLIEHPTYPTANVAYRRDLFLQMGGFDERLGVRDFLGRATECGDTDLAWRIRKAGWKNVFAPKALILHEVEDLSPLQWMLEPTRLILLPLLIRLHPEIAPRLLRWNIIFYPGTLRVYGALILSLVLVLIDPWLFLSAVVVGMSLLAVLKARSPDPRRIFAALRDIGLHFSRMVVLAATLIAGSLRYRRLVL</sequence>
<evidence type="ECO:0000259" key="3">
    <source>
        <dbReference type="Pfam" id="PF00535"/>
    </source>
</evidence>
<keyword evidence="2" id="KW-1133">Transmembrane helix</keyword>
<proteinExistence type="predicted"/>